<dbReference type="PANTHER" id="PTHR37984:SF5">
    <property type="entry name" value="PROTEIN NYNRIN-LIKE"/>
    <property type="match status" value="1"/>
</dbReference>
<dbReference type="Gene3D" id="3.30.420.10">
    <property type="entry name" value="Ribonuclease H-like superfamily/Ribonuclease H"/>
    <property type="match status" value="1"/>
</dbReference>
<dbReference type="GO" id="GO:0003676">
    <property type="term" value="F:nucleic acid binding"/>
    <property type="evidence" value="ECO:0007669"/>
    <property type="project" value="InterPro"/>
</dbReference>
<dbReference type="InterPro" id="IPR012337">
    <property type="entry name" value="RNaseH-like_sf"/>
</dbReference>
<organism evidence="3 4">
    <name type="scientific">Mikania micrantha</name>
    <name type="common">bitter vine</name>
    <dbReference type="NCBI Taxonomy" id="192012"/>
    <lineage>
        <taxon>Eukaryota</taxon>
        <taxon>Viridiplantae</taxon>
        <taxon>Streptophyta</taxon>
        <taxon>Embryophyta</taxon>
        <taxon>Tracheophyta</taxon>
        <taxon>Spermatophyta</taxon>
        <taxon>Magnoliopsida</taxon>
        <taxon>eudicotyledons</taxon>
        <taxon>Gunneridae</taxon>
        <taxon>Pentapetalae</taxon>
        <taxon>asterids</taxon>
        <taxon>campanulids</taxon>
        <taxon>Asterales</taxon>
        <taxon>Asteraceae</taxon>
        <taxon>Asteroideae</taxon>
        <taxon>Heliantheae alliance</taxon>
        <taxon>Eupatorieae</taxon>
        <taxon>Mikania</taxon>
    </lineage>
</organism>
<dbReference type="AlphaFoldDB" id="A0A5N6MVL3"/>
<dbReference type="OrthoDB" id="5554229at2759"/>
<name>A0A5N6MVL3_9ASTR</name>
<comment type="caution">
    <text evidence="3">The sequence shown here is derived from an EMBL/GenBank/DDBJ whole genome shotgun (WGS) entry which is preliminary data.</text>
</comment>
<sequence>MTSTVKQFVKACEICQTCKASTVQPGGLLQPLDIPEAIWEDLSMDFIGGLPLSKGFNVILVVVDRLSKYAHFIGLKHPYTAKGVAELFVKEVIRHHGIPKTIISDRDPLFISNFWQEIFKLQGTTLQMSSAYHPETDGQTEVVNRCLEAYLRCFAVDKPKSWAQWLPWAEFWYNSTFHVSRGLSTFEVVYGRKPPTVFQFTRGGIRVEAVAQELRNRDMTLQMLKRHQANAQSSMKSNADKHRKEVSFGVGDWVYVKLKSYRQMSVSNRHNQKLAPRFFGPFQVIATVGPVAYKLLLPPTSRIHPVFHVSMLKKAIKGTAAPLFPAELETEDRDVLSPLAILETRSVLEGSKVVEQWLVQWQSQTPEEATWEDSEWIQQHFPSLSLEVKTLKEGEGNDTNHEQANTSPKPPILNVYSRRGRMGKNTKSLLGGNVIK</sequence>
<dbReference type="SUPFAM" id="SSF53098">
    <property type="entry name" value="Ribonuclease H-like"/>
    <property type="match status" value="1"/>
</dbReference>
<evidence type="ECO:0000313" key="3">
    <source>
        <dbReference type="EMBL" id="KAD4178186.1"/>
    </source>
</evidence>
<dbReference type="Proteomes" id="UP000326396">
    <property type="component" value="Linkage Group LG4"/>
</dbReference>
<dbReference type="GO" id="GO:0015074">
    <property type="term" value="P:DNA integration"/>
    <property type="evidence" value="ECO:0007669"/>
    <property type="project" value="InterPro"/>
</dbReference>
<dbReference type="PANTHER" id="PTHR37984">
    <property type="entry name" value="PROTEIN CBG26694"/>
    <property type="match status" value="1"/>
</dbReference>
<dbReference type="InterPro" id="IPR056924">
    <property type="entry name" value="SH3_Tf2-1"/>
</dbReference>
<gene>
    <name evidence="3" type="ORF">E3N88_26777</name>
</gene>
<dbReference type="InterPro" id="IPR036397">
    <property type="entry name" value="RNaseH_sf"/>
</dbReference>
<protein>
    <recommendedName>
        <fullName evidence="2">Integrase catalytic domain-containing protein</fullName>
    </recommendedName>
</protein>
<dbReference type="InterPro" id="IPR016197">
    <property type="entry name" value="Chromo-like_dom_sf"/>
</dbReference>
<dbReference type="InterPro" id="IPR001584">
    <property type="entry name" value="Integrase_cat-core"/>
</dbReference>
<feature type="domain" description="Integrase catalytic" evidence="2">
    <location>
        <begin position="31"/>
        <end position="193"/>
    </location>
</feature>
<accession>A0A5N6MVL3</accession>
<keyword evidence="4" id="KW-1185">Reference proteome</keyword>
<feature type="region of interest" description="Disordered" evidence="1">
    <location>
        <begin position="394"/>
        <end position="413"/>
    </location>
</feature>
<dbReference type="Pfam" id="PF24626">
    <property type="entry name" value="SH3_Tf2-1"/>
    <property type="match status" value="1"/>
</dbReference>
<dbReference type="InterPro" id="IPR050951">
    <property type="entry name" value="Retrovirus_Pol_polyprotein"/>
</dbReference>
<dbReference type="SUPFAM" id="SSF54160">
    <property type="entry name" value="Chromo domain-like"/>
    <property type="match status" value="1"/>
</dbReference>
<proteinExistence type="predicted"/>
<dbReference type="EMBL" id="SZYD01000014">
    <property type="protein sequence ID" value="KAD4178186.1"/>
    <property type="molecule type" value="Genomic_DNA"/>
</dbReference>
<evidence type="ECO:0000259" key="2">
    <source>
        <dbReference type="PROSITE" id="PS50994"/>
    </source>
</evidence>
<dbReference type="PROSITE" id="PS50994">
    <property type="entry name" value="INTEGRASE"/>
    <property type="match status" value="1"/>
</dbReference>
<reference evidence="3 4" key="1">
    <citation type="submission" date="2019-05" db="EMBL/GenBank/DDBJ databases">
        <title>Mikania micrantha, genome provides insights into the molecular mechanism of rapid growth.</title>
        <authorList>
            <person name="Liu B."/>
        </authorList>
    </citation>
    <scope>NUCLEOTIDE SEQUENCE [LARGE SCALE GENOMIC DNA]</scope>
    <source>
        <strain evidence="3">NLD-2019</strain>
        <tissue evidence="3">Leaf</tissue>
    </source>
</reference>
<evidence type="ECO:0000256" key="1">
    <source>
        <dbReference type="SAM" id="MobiDB-lite"/>
    </source>
</evidence>
<evidence type="ECO:0000313" key="4">
    <source>
        <dbReference type="Proteomes" id="UP000326396"/>
    </source>
</evidence>